<comment type="caution">
    <text evidence="1">The sequence shown here is derived from an EMBL/GenBank/DDBJ whole genome shotgun (WGS) entry which is preliminary data.</text>
</comment>
<evidence type="ECO:0000313" key="2">
    <source>
        <dbReference type="Proteomes" id="UP001311730"/>
    </source>
</evidence>
<keyword evidence="2" id="KW-1185">Reference proteome</keyword>
<dbReference type="RefSeq" id="WP_323982626.1">
    <property type="nucleotide sequence ID" value="NZ_JAYKBW010000002.1"/>
</dbReference>
<dbReference type="Proteomes" id="UP001311730">
    <property type="component" value="Unassembled WGS sequence"/>
</dbReference>
<accession>A0ABU5Z5J1</accession>
<evidence type="ECO:0000313" key="1">
    <source>
        <dbReference type="EMBL" id="MEB3074190.1"/>
    </source>
</evidence>
<gene>
    <name evidence="1" type="ORF">VJJ08_02610</name>
</gene>
<organism evidence="1 2">
    <name type="scientific">Capnocytophaga gingivalis</name>
    <dbReference type="NCBI Taxonomy" id="1017"/>
    <lineage>
        <taxon>Bacteria</taxon>
        <taxon>Pseudomonadati</taxon>
        <taxon>Bacteroidota</taxon>
        <taxon>Flavobacteriia</taxon>
        <taxon>Flavobacteriales</taxon>
        <taxon>Flavobacteriaceae</taxon>
        <taxon>Capnocytophaga</taxon>
    </lineage>
</organism>
<proteinExistence type="predicted"/>
<reference evidence="1 2" key="1">
    <citation type="submission" date="2023-12" db="EMBL/GenBank/DDBJ databases">
        <title>Genomic sequences of Capnocytophaga and Parvimonas strains.</title>
        <authorList>
            <person name="Watt R.M."/>
            <person name="Wang M."/>
            <person name="Yang T."/>
            <person name="Tong W.M."/>
        </authorList>
    </citation>
    <scope>NUCLEOTIDE SEQUENCE [LARGE SCALE GENOMIC DNA]</scope>
    <source>
        <strain evidence="1 2">CCUG 13096</strain>
    </source>
</reference>
<dbReference type="EMBL" id="JAYKBW010000002">
    <property type="protein sequence ID" value="MEB3074190.1"/>
    <property type="molecule type" value="Genomic_DNA"/>
</dbReference>
<protein>
    <submittedName>
        <fullName evidence="1">Uncharacterized protein</fullName>
    </submittedName>
</protein>
<sequence length="290" mass="33902">MKIFLSLIFILSYSQSICSQTETSIDTLYRQDFKDFTLRLVRDDTDEEKAEFRTLYIDKKSGETTKIFVSTYKKGSNWTTSKYLGKGVYHTYNIIKGFHLENKLLVFHSFWGIISAVSFDLTTKTHKTYYIGLYPHTGAFGYLAHSMEANEYKDLFYFHIKAGQQYGGRANILGYFNPKTNEMYDYIPNNTLGKRISDIDNSFETLKEEKETSLFIKKLLIKLKLAADNVEISYLFSFKYQNFTYFFYLKNNSSVEILRHDIEKRQWSVGGYSASSSMNNDYINHKNSPL</sequence>
<name>A0ABU5Z5J1_9FLAO</name>